<keyword evidence="1" id="KW-0808">Transferase</keyword>
<organism evidence="1 2">
    <name type="scientific">Chryseobacterium manosquense</name>
    <dbReference type="NCBI Taxonomy" id="2754694"/>
    <lineage>
        <taxon>Bacteria</taxon>
        <taxon>Pseudomonadati</taxon>
        <taxon>Bacteroidota</taxon>
        <taxon>Flavobacteriia</taxon>
        <taxon>Flavobacteriales</taxon>
        <taxon>Weeksellaceae</taxon>
        <taxon>Chryseobacterium group</taxon>
        <taxon>Chryseobacterium</taxon>
    </lineage>
</organism>
<dbReference type="SUPFAM" id="SSF53448">
    <property type="entry name" value="Nucleotide-diphospho-sugar transferases"/>
    <property type="match status" value="1"/>
</dbReference>
<gene>
    <name evidence="1" type="ORF">H0S70_02355</name>
</gene>
<reference evidence="1 2" key="1">
    <citation type="submission" date="2020-07" db="EMBL/GenBank/DDBJ databases">
        <title>Complete genome and description of Chryseobacterium manosquense strain Marseille-Q2069 sp. nov.</title>
        <authorList>
            <person name="Boxberger M."/>
        </authorList>
    </citation>
    <scope>NUCLEOTIDE SEQUENCE [LARGE SCALE GENOMIC DNA]</scope>
    <source>
        <strain evidence="1 2">Marseille-Q2069</strain>
    </source>
</reference>
<sequence>MAIPKQIFQTFKSEKLPWLTRMHIKRMLRRNREYTYHFYDDERIEKFLLEEFPREYYVAYKSLTVGAAKADFFRYAILYKKGRIYLDIDCKLISRFRDFVKDSDEAIISIENNGNLYTQWALIFDVGHPFLKRTLELCLINIFEHRYPHDVHQTTGPTVFTHAIKEVLQLDPNTPYREMGMEYEGHIDDKYKLAKFFLYKDRKEHWKKQQLSQDIIKPFE</sequence>
<dbReference type="Proteomes" id="UP000516438">
    <property type="component" value="Chromosome"/>
</dbReference>
<keyword evidence="2" id="KW-1185">Reference proteome</keyword>
<dbReference type="GO" id="GO:0006487">
    <property type="term" value="P:protein N-linked glycosylation"/>
    <property type="evidence" value="ECO:0007669"/>
    <property type="project" value="TreeGrafter"/>
</dbReference>
<evidence type="ECO:0000313" key="1">
    <source>
        <dbReference type="EMBL" id="QNS41851.1"/>
    </source>
</evidence>
<protein>
    <submittedName>
        <fullName evidence="1">Glycosyl transferase</fullName>
    </submittedName>
</protein>
<accession>A0A7H1DXZ3</accession>
<dbReference type="InterPro" id="IPR029044">
    <property type="entry name" value="Nucleotide-diphossugar_trans"/>
</dbReference>
<name>A0A7H1DXZ3_9FLAO</name>
<proteinExistence type="predicted"/>
<dbReference type="InterPro" id="IPR039367">
    <property type="entry name" value="Och1-like"/>
</dbReference>
<dbReference type="PANTHER" id="PTHR31834:SF1">
    <property type="entry name" value="INITIATION-SPECIFIC ALPHA-1,6-MANNOSYLTRANSFERASE"/>
    <property type="match status" value="1"/>
</dbReference>
<dbReference type="KEGG" id="cmaq:H0S70_02355"/>
<dbReference type="AlphaFoldDB" id="A0A7H1DXZ3"/>
<dbReference type="EMBL" id="CP060203">
    <property type="protein sequence ID" value="QNS41851.1"/>
    <property type="molecule type" value="Genomic_DNA"/>
</dbReference>
<evidence type="ECO:0000313" key="2">
    <source>
        <dbReference type="Proteomes" id="UP000516438"/>
    </source>
</evidence>
<dbReference type="Pfam" id="PF04488">
    <property type="entry name" value="Gly_transf_sug"/>
    <property type="match status" value="1"/>
</dbReference>
<dbReference type="PANTHER" id="PTHR31834">
    <property type="entry name" value="INITIATION-SPECIFIC ALPHA-1,6-MANNOSYLTRANSFERASE"/>
    <property type="match status" value="1"/>
</dbReference>
<dbReference type="Gene3D" id="3.90.550.20">
    <property type="match status" value="1"/>
</dbReference>
<dbReference type="InterPro" id="IPR007577">
    <property type="entry name" value="GlycoTrfase_DXD_sugar-bd_CS"/>
</dbReference>
<dbReference type="GO" id="GO:0000009">
    <property type="term" value="F:alpha-1,6-mannosyltransferase activity"/>
    <property type="evidence" value="ECO:0007669"/>
    <property type="project" value="InterPro"/>
</dbReference>